<accession>A0A0M6Y6I2</accession>
<dbReference type="EMBL" id="CXST01000002">
    <property type="protein sequence ID" value="CTQ45702.1"/>
    <property type="molecule type" value="Genomic_DNA"/>
</dbReference>
<evidence type="ECO:0000313" key="1">
    <source>
        <dbReference type="EMBL" id="CTQ45702.1"/>
    </source>
</evidence>
<sequence>MAFFDRFKNPEGEELEVTGPDYPEGFSLANLEWEEMQTRSVSLIFRDGSRLAYERIKSVAQVADFVFIEREHEGKTVIERYHIDIVASFRETITPTVPEEPIDGEGDE</sequence>
<reference evidence="2" key="1">
    <citation type="submission" date="2015-07" db="EMBL/GenBank/DDBJ databases">
        <authorList>
            <person name="Rodrigo-Torres Lidia"/>
            <person name="Arahal R.David."/>
        </authorList>
    </citation>
    <scope>NUCLEOTIDE SEQUENCE [LARGE SCALE GENOMIC DNA]</scope>
    <source>
        <strain evidence="2">CECT 4801</strain>
    </source>
</reference>
<organism evidence="1 2">
    <name type="scientific">Roseibium aggregatum</name>
    <dbReference type="NCBI Taxonomy" id="187304"/>
    <lineage>
        <taxon>Bacteria</taxon>
        <taxon>Pseudomonadati</taxon>
        <taxon>Pseudomonadota</taxon>
        <taxon>Alphaproteobacteria</taxon>
        <taxon>Hyphomicrobiales</taxon>
        <taxon>Stappiaceae</taxon>
        <taxon>Roseibium</taxon>
    </lineage>
</organism>
<proteinExistence type="predicted"/>
<protein>
    <submittedName>
        <fullName evidence="1">Uncharacterized protein</fullName>
    </submittedName>
</protein>
<dbReference type="AlphaFoldDB" id="A0A0M6Y6I2"/>
<evidence type="ECO:0000313" key="2">
    <source>
        <dbReference type="Proteomes" id="UP000048926"/>
    </source>
</evidence>
<dbReference type="Proteomes" id="UP000048926">
    <property type="component" value="Unassembled WGS sequence"/>
</dbReference>
<name>A0A0M6Y6I2_9HYPH</name>
<dbReference type="RefSeq" id="WP_055658877.1">
    <property type="nucleotide sequence ID" value="NZ_CXST01000002.1"/>
</dbReference>
<gene>
    <name evidence="1" type="ORF">LAL4801_04157</name>
</gene>
<keyword evidence="2" id="KW-1185">Reference proteome</keyword>